<dbReference type="Proteomes" id="UP000183567">
    <property type="component" value="Unassembled WGS sequence"/>
</dbReference>
<feature type="region of interest" description="Disordered" evidence="1">
    <location>
        <begin position="1"/>
        <end position="48"/>
    </location>
</feature>
<evidence type="ECO:0000256" key="1">
    <source>
        <dbReference type="SAM" id="MobiDB-lite"/>
    </source>
</evidence>
<keyword evidence="3" id="KW-1185">Reference proteome</keyword>
<sequence>MGDLTKVESATITSRQRPVLLTTPGDAYGLDDTSGSLPPPSSSPVTYEEPFPCEDKIEEVDHSYLDGSISSGFLQGPTGATPRAEARIANFSGRQKTEPQLLNEPLDHPSHVIGVQITDILGNSLPSTGFKLEKLMTMSSISLLTSLAHHSGSMLSERLIIKTQSTTSDARKPDEEPPMKKARTDRLSSHCTDLPKLRTSFSAKDPASLRRAQSLVSQTTTDRDDEDVVKLLDAPDSATSPILPSSSQLGTPICPPTVQITALPDTAAYLRAKRIPLYEFVLPNIPLKRGRAINDIFDQLDTCPNPRFQAVHLFHRYFLRVAEKQPRTSVSTNEALAQAVRGSDDTSANRPGSSSDDNQDGDDYKEAPGSDHLTQDAGEATILQLIAQDRVRVII</sequence>
<gene>
    <name evidence="2" type="ORF">AZE42_09636</name>
</gene>
<protein>
    <submittedName>
        <fullName evidence="2">Uncharacterized protein</fullName>
    </submittedName>
</protein>
<dbReference type="OrthoDB" id="2679637at2759"/>
<feature type="compositionally biased region" description="Basic and acidic residues" evidence="1">
    <location>
        <begin position="169"/>
        <end position="189"/>
    </location>
</feature>
<feature type="region of interest" description="Disordered" evidence="1">
    <location>
        <begin position="330"/>
        <end position="376"/>
    </location>
</feature>
<dbReference type="STRING" id="180088.A0A1J8Q925"/>
<evidence type="ECO:0000313" key="2">
    <source>
        <dbReference type="EMBL" id="OJA18150.1"/>
    </source>
</evidence>
<evidence type="ECO:0000313" key="3">
    <source>
        <dbReference type="Proteomes" id="UP000183567"/>
    </source>
</evidence>
<name>A0A1J8Q925_9AGAM</name>
<feature type="region of interest" description="Disordered" evidence="1">
    <location>
        <begin position="163"/>
        <end position="189"/>
    </location>
</feature>
<feature type="region of interest" description="Disordered" evidence="1">
    <location>
        <begin position="202"/>
        <end position="222"/>
    </location>
</feature>
<reference evidence="2 3" key="1">
    <citation type="submission" date="2016-03" db="EMBL/GenBank/DDBJ databases">
        <title>Comparative genomics of the ectomycorrhizal sister species Rhizopogon vinicolor and Rhizopogon vesiculosus (Basidiomycota: Boletales) reveals a divergence of the mating type B locus.</title>
        <authorList>
            <person name="Mujic A.B."/>
            <person name="Kuo A."/>
            <person name="Tritt A."/>
            <person name="Lipzen A."/>
            <person name="Chen C."/>
            <person name="Johnson J."/>
            <person name="Sharma A."/>
            <person name="Barry K."/>
            <person name="Grigoriev I.V."/>
            <person name="Spatafora J.W."/>
        </authorList>
    </citation>
    <scope>NUCLEOTIDE SEQUENCE [LARGE SCALE GENOMIC DNA]</scope>
    <source>
        <strain evidence="2 3">AM-OR11-056</strain>
    </source>
</reference>
<organism evidence="2 3">
    <name type="scientific">Rhizopogon vesiculosus</name>
    <dbReference type="NCBI Taxonomy" id="180088"/>
    <lineage>
        <taxon>Eukaryota</taxon>
        <taxon>Fungi</taxon>
        <taxon>Dikarya</taxon>
        <taxon>Basidiomycota</taxon>
        <taxon>Agaricomycotina</taxon>
        <taxon>Agaricomycetes</taxon>
        <taxon>Agaricomycetidae</taxon>
        <taxon>Boletales</taxon>
        <taxon>Suillineae</taxon>
        <taxon>Rhizopogonaceae</taxon>
        <taxon>Rhizopogon</taxon>
    </lineage>
</organism>
<proteinExistence type="predicted"/>
<dbReference type="EMBL" id="LVVM01001609">
    <property type="protein sequence ID" value="OJA18150.1"/>
    <property type="molecule type" value="Genomic_DNA"/>
</dbReference>
<comment type="caution">
    <text evidence="2">The sequence shown here is derived from an EMBL/GenBank/DDBJ whole genome shotgun (WGS) entry which is preliminary data.</text>
</comment>
<dbReference type="AlphaFoldDB" id="A0A1J8Q925"/>
<accession>A0A1J8Q925</accession>